<gene>
    <name evidence="3" type="ORF">DLD82_09050</name>
</gene>
<dbReference type="InterPro" id="IPR007842">
    <property type="entry name" value="HEPN_dom"/>
</dbReference>
<name>A0A2V2NCR8_9EURY</name>
<dbReference type="InterPro" id="IPR052226">
    <property type="entry name" value="UPF0332_toxin"/>
</dbReference>
<accession>A0A2V2NCR8</accession>
<feature type="domain" description="HEPN" evidence="2">
    <location>
        <begin position="2"/>
        <end position="112"/>
    </location>
</feature>
<dbReference type="PANTHER" id="PTHR36565">
    <property type="entry name" value="UPF0332 PROTEIN TM_1000"/>
    <property type="match status" value="1"/>
</dbReference>
<evidence type="ECO:0000256" key="1">
    <source>
        <dbReference type="ARBA" id="ARBA00038248"/>
    </source>
</evidence>
<evidence type="ECO:0000313" key="3">
    <source>
        <dbReference type="EMBL" id="PWR73391.1"/>
    </source>
</evidence>
<evidence type="ECO:0000313" key="4">
    <source>
        <dbReference type="Proteomes" id="UP000245934"/>
    </source>
</evidence>
<proteinExistence type="inferred from homology"/>
<dbReference type="AlphaFoldDB" id="A0A2V2NCR8"/>
<dbReference type="EMBL" id="QGMZ01000018">
    <property type="protein sequence ID" value="PWR73391.1"/>
    <property type="molecule type" value="Genomic_DNA"/>
</dbReference>
<dbReference type="Gene3D" id="1.20.120.330">
    <property type="entry name" value="Nucleotidyltransferases domain 2"/>
    <property type="match status" value="1"/>
</dbReference>
<keyword evidence="4" id="KW-1185">Reference proteome</keyword>
<reference evidence="3 4" key="1">
    <citation type="submission" date="2018-05" db="EMBL/GenBank/DDBJ databases">
        <title>Draft genome of Methanospirillum stamsii Pt1.</title>
        <authorList>
            <person name="Dueholm M.S."/>
            <person name="Nielsen P.H."/>
            <person name="Bakmann L.F."/>
            <person name="Otzen D.E."/>
        </authorList>
    </citation>
    <scope>NUCLEOTIDE SEQUENCE [LARGE SCALE GENOMIC DNA]</scope>
    <source>
        <strain evidence="3 4">Pt1</strain>
    </source>
</reference>
<comment type="caution">
    <text evidence="3">The sequence shown here is derived from an EMBL/GenBank/DDBJ whole genome shotgun (WGS) entry which is preliminary data.</text>
</comment>
<evidence type="ECO:0000259" key="2">
    <source>
        <dbReference type="Pfam" id="PF05168"/>
    </source>
</evidence>
<comment type="similarity">
    <text evidence="1">Belongs to the UPF0332 family.</text>
</comment>
<dbReference type="Pfam" id="PF05168">
    <property type="entry name" value="HEPN"/>
    <property type="match status" value="1"/>
</dbReference>
<dbReference type="PANTHER" id="PTHR36565:SF1">
    <property type="entry name" value="UPF0332 PROTEIN TM_1000"/>
    <property type="match status" value="1"/>
</dbReference>
<dbReference type="Proteomes" id="UP000245934">
    <property type="component" value="Unassembled WGS sequence"/>
</dbReference>
<protein>
    <submittedName>
        <fullName evidence="3">HEPN domain-containing protein</fullName>
    </submittedName>
</protein>
<organism evidence="3 4">
    <name type="scientific">Methanospirillum stamsii</name>
    <dbReference type="NCBI Taxonomy" id="1277351"/>
    <lineage>
        <taxon>Archaea</taxon>
        <taxon>Methanobacteriati</taxon>
        <taxon>Methanobacteriota</taxon>
        <taxon>Stenosarchaea group</taxon>
        <taxon>Methanomicrobia</taxon>
        <taxon>Methanomicrobiales</taxon>
        <taxon>Methanospirillaceae</taxon>
        <taxon>Methanospirillum</taxon>
    </lineage>
</organism>
<sequence length="119" mass="13737">MEKSRERLLVAQSLHDDGYFEDAVSRSYYAMFFAARALLLTLDITPKTHRGVIVTLSDQFVKNGLMHYEIWEYLAAGETLREEADYSSEKRIDDIRSQTTLEHAKEFVRTCSQILNSSP</sequence>